<evidence type="ECO:0000256" key="17">
    <source>
        <dbReference type="ARBA" id="ARBA00049551"/>
    </source>
</evidence>
<evidence type="ECO:0000259" key="19">
    <source>
        <dbReference type="Pfam" id="PF00361"/>
    </source>
</evidence>
<dbReference type="GeneID" id="7042960"/>
<evidence type="ECO:0000256" key="1">
    <source>
        <dbReference type="ARBA" id="ARBA00003257"/>
    </source>
</evidence>
<reference evidence="20" key="1">
    <citation type="journal article" date="2008" name="Mol. Phylogenet. Evol.">
        <title>The complete mitochondrial genome of Symphylella sp. (Myriapoda: Symphyla): Extensive gene order rearrangement and evidence in favor of Progoneata.</title>
        <authorList>
            <person name="Gai Y."/>
            <person name="Song D."/>
            <person name="Sun H."/>
            <person name="Yang Q."/>
            <person name="Zhou K."/>
        </authorList>
    </citation>
    <scope>NUCLEOTIDE SEQUENCE</scope>
</reference>
<dbReference type="InterPro" id="IPR003917">
    <property type="entry name" value="NADH_UbQ_OxRdtase_chain2"/>
</dbReference>
<keyword evidence="10 18" id="KW-1278">Translocase</keyword>
<feature type="domain" description="NADH:quinone oxidoreductase/Mrp antiporter transmembrane" evidence="19">
    <location>
        <begin position="22"/>
        <end position="268"/>
    </location>
</feature>
<feature type="transmembrane region" description="Helical" evidence="18">
    <location>
        <begin position="55"/>
        <end position="75"/>
    </location>
</feature>
<evidence type="ECO:0000256" key="13">
    <source>
        <dbReference type="ARBA" id="ARBA00023027"/>
    </source>
</evidence>
<evidence type="ECO:0000256" key="9">
    <source>
        <dbReference type="ARBA" id="ARBA00022792"/>
    </source>
</evidence>
<evidence type="ECO:0000256" key="11">
    <source>
        <dbReference type="ARBA" id="ARBA00022982"/>
    </source>
</evidence>
<keyword evidence="13 18" id="KW-0520">NAD</keyword>
<dbReference type="PANTHER" id="PTHR46552:SF1">
    <property type="entry name" value="NADH-UBIQUINONE OXIDOREDUCTASE CHAIN 2"/>
    <property type="match status" value="1"/>
</dbReference>
<gene>
    <name evidence="20" type="primary">ND2</name>
</gene>
<evidence type="ECO:0000256" key="18">
    <source>
        <dbReference type="RuleBase" id="RU003403"/>
    </source>
</evidence>
<feature type="transmembrane region" description="Helical" evidence="18">
    <location>
        <begin position="12"/>
        <end position="32"/>
    </location>
</feature>
<feature type="transmembrane region" description="Helical" evidence="18">
    <location>
        <begin position="225"/>
        <end position="244"/>
    </location>
</feature>
<dbReference type="CTD" id="4536"/>
<evidence type="ECO:0000256" key="5">
    <source>
        <dbReference type="ARBA" id="ARBA00021008"/>
    </source>
</evidence>
<evidence type="ECO:0000256" key="3">
    <source>
        <dbReference type="ARBA" id="ARBA00007012"/>
    </source>
</evidence>
<accession>B7S775</accession>
<dbReference type="AlphaFoldDB" id="B7S775"/>
<dbReference type="Pfam" id="PF00361">
    <property type="entry name" value="Proton_antipo_M"/>
    <property type="match status" value="1"/>
</dbReference>
<feature type="transmembrane region" description="Helical" evidence="18">
    <location>
        <begin position="87"/>
        <end position="107"/>
    </location>
</feature>
<dbReference type="GO" id="GO:0006120">
    <property type="term" value="P:mitochondrial electron transport, NADH to ubiquinone"/>
    <property type="evidence" value="ECO:0007669"/>
    <property type="project" value="InterPro"/>
</dbReference>
<evidence type="ECO:0000256" key="6">
    <source>
        <dbReference type="ARBA" id="ARBA00022448"/>
    </source>
</evidence>
<dbReference type="EC" id="7.1.1.2" evidence="4 18"/>
<proteinExistence type="inferred from homology"/>
<evidence type="ECO:0000256" key="4">
    <source>
        <dbReference type="ARBA" id="ARBA00012944"/>
    </source>
</evidence>
<organism evidence="20">
    <name type="scientific">Symphylella sp. YG-2006</name>
    <dbReference type="NCBI Taxonomy" id="390856"/>
    <lineage>
        <taxon>Eukaryota</taxon>
        <taxon>Metazoa</taxon>
        <taxon>Ecdysozoa</taxon>
        <taxon>Arthropoda</taxon>
        <taxon>Myriapoda</taxon>
        <taxon>Symphyla</taxon>
        <taxon>Scolopendrellidae</taxon>
        <taxon>Symphylella</taxon>
    </lineage>
</organism>
<comment type="function">
    <text evidence="1">Core subunit of the mitochondrial membrane respiratory chain NADH dehydrogenase (Complex I) that is believed to belong to the minimal assembly required for catalysis. Complex I functions in the transfer of electrons from NADH to the respiratory chain. The immediate electron acceptor for the enzyme is believed to be ubiquinone.</text>
</comment>
<dbReference type="RefSeq" id="YP_002317258.1">
    <property type="nucleotide sequence ID" value="NC_011572.1"/>
</dbReference>
<comment type="subcellular location">
    <subcellularLocation>
        <location evidence="2 18">Mitochondrion inner membrane</location>
        <topology evidence="2 18">Multi-pass membrane protein</topology>
    </subcellularLocation>
</comment>
<keyword evidence="7 18" id="KW-0679">Respiratory chain</keyword>
<feature type="transmembrane region" description="Helical" evidence="18">
    <location>
        <begin position="127"/>
        <end position="154"/>
    </location>
</feature>
<evidence type="ECO:0000256" key="16">
    <source>
        <dbReference type="ARBA" id="ARBA00023136"/>
    </source>
</evidence>
<keyword evidence="16 18" id="KW-0472">Membrane</keyword>
<evidence type="ECO:0000256" key="7">
    <source>
        <dbReference type="ARBA" id="ARBA00022660"/>
    </source>
</evidence>
<keyword evidence="8 18" id="KW-0812">Transmembrane</keyword>
<evidence type="ECO:0000256" key="12">
    <source>
        <dbReference type="ARBA" id="ARBA00022989"/>
    </source>
</evidence>
<keyword evidence="11 18" id="KW-0249">Electron transport</keyword>
<keyword evidence="9 18" id="KW-0999">Mitochondrion inner membrane</keyword>
<comment type="similarity">
    <text evidence="3 18">Belongs to the complex I subunit 2 family.</text>
</comment>
<dbReference type="GO" id="GO:0005743">
    <property type="term" value="C:mitochondrial inner membrane"/>
    <property type="evidence" value="ECO:0007669"/>
    <property type="project" value="UniProtKB-SubCell"/>
</dbReference>
<dbReference type="InterPro" id="IPR001750">
    <property type="entry name" value="ND/Mrp_TM"/>
</dbReference>
<sequence length="316" mass="35785">MNPTTILSLTMNLLSIIILMTSSSWITMWMAFELNMVSFIPMMMNKQNNSTPESMMKYFMIQTIGSIMLILAMIMKNTPMTTPNMTSLITLSMLTKMGAFPVFQWLPSVTEGLSWMTMTLLLTTQKIMPMFLMMMMNNLTMIYLAAAASALVGAIGGFNQIMTRKMMAYSSITHMGWMLMIINNKMLVMIYIFLYSIILLSITMQMKEMSMYSISTSYQKTTKKTLIMSMLSLGGMPPLLGFMPKLLSINWITKNNFLMLIPLIIGALINLSFYMNIMMKSMLMNTTTTSLKKNNKMSLQAMSIPSATLTAPVMMM</sequence>
<geneLocation type="mitochondrion" evidence="20"/>
<comment type="catalytic activity">
    <reaction evidence="17 18">
        <text>a ubiquinone + NADH + 5 H(+)(in) = a ubiquinol + NAD(+) + 4 H(+)(out)</text>
        <dbReference type="Rhea" id="RHEA:29091"/>
        <dbReference type="Rhea" id="RHEA-COMP:9565"/>
        <dbReference type="Rhea" id="RHEA-COMP:9566"/>
        <dbReference type="ChEBI" id="CHEBI:15378"/>
        <dbReference type="ChEBI" id="CHEBI:16389"/>
        <dbReference type="ChEBI" id="CHEBI:17976"/>
        <dbReference type="ChEBI" id="CHEBI:57540"/>
        <dbReference type="ChEBI" id="CHEBI:57945"/>
        <dbReference type="EC" id="7.1.1.2"/>
    </reaction>
</comment>
<keyword evidence="6" id="KW-0813">Transport</keyword>
<name>B7S775_9MYRI</name>
<keyword evidence="12 18" id="KW-1133">Transmembrane helix</keyword>
<keyword evidence="14 18" id="KW-0830">Ubiquinone</keyword>
<evidence type="ECO:0000256" key="10">
    <source>
        <dbReference type="ARBA" id="ARBA00022967"/>
    </source>
</evidence>
<feature type="transmembrane region" description="Helical" evidence="18">
    <location>
        <begin position="256"/>
        <end position="277"/>
    </location>
</feature>
<dbReference type="PRINTS" id="PR01436">
    <property type="entry name" value="NADHDHGNASE2"/>
</dbReference>
<protein>
    <recommendedName>
        <fullName evidence="5 18">NADH-ubiquinone oxidoreductase chain 2</fullName>
        <ecNumber evidence="4 18">7.1.1.2</ecNumber>
    </recommendedName>
</protein>
<keyword evidence="15 18" id="KW-0496">Mitochondrion</keyword>
<evidence type="ECO:0000256" key="2">
    <source>
        <dbReference type="ARBA" id="ARBA00004448"/>
    </source>
</evidence>
<dbReference type="InterPro" id="IPR050175">
    <property type="entry name" value="Complex_I_Subunit_2"/>
</dbReference>
<evidence type="ECO:0000256" key="8">
    <source>
        <dbReference type="ARBA" id="ARBA00022692"/>
    </source>
</evidence>
<evidence type="ECO:0000256" key="15">
    <source>
        <dbReference type="ARBA" id="ARBA00023128"/>
    </source>
</evidence>
<dbReference type="PANTHER" id="PTHR46552">
    <property type="entry name" value="NADH-UBIQUINONE OXIDOREDUCTASE CHAIN 2"/>
    <property type="match status" value="1"/>
</dbReference>
<evidence type="ECO:0000313" key="20">
    <source>
        <dbReference type="EMBL" id="ABQ01744.1"/>
    </source>
</evidence>
<feature type="transmembrane region" description="Helical" evidence="18">
    <location>
        <begin position="188"/>
        <end position="204"/>
    </location>
</feature>
<evidence type="ECO:0000256" key="14">
    <source>
        <dbReference type="ARBA" id="ARBA00023075"/>
    </source>
</evidence>
<comment type="function">
    <text evidence="18">Core subunit of the mitochondrial membrane respiratory chain NADH dehydrogenase (Complex I) which catalyzes electron transfer from NADH through the respiratory chain, using ubiquinone as an electron acceptor. Essential for the catalytic activity and assembly of complex I.</text>
</comment>
<dbReference type="GO" id="GO:0008137">
    <property type="term" value="F:NADH dehydrogenase (ubiquinone) activity"/>
    <property type="evidence" value="ECO:0007669"/>
    <property type="project" value="UniProtKB-EC"/>
</dbReference>
<dbReference type="EMBL" id="EF576853">
    <property type="protein sequence ID" value="ABQ01744.1"/>
    <property type="molecule type" value="Genomic_DNA"/>
</dbReference>